<evidence type="ECO:0000313" key="3">
    <source>
        <dbReference type="Proteomes" id="UP000014071"/>
    </source>
</evidence>
<dbReference type="AlphaFoldDB" id="R9P918"/>
<evidence type="ECO:0000256" key="1">
    <source>
        <dbReference type="SAM" id="MobiDB-lite"/>
    </source>
</evidence>
<sequence length="400" mass="44277">MDTKLRRSNVGTPAQGTSCDSTSESTLVGSRGWMLCVRAMQVKPISKSIVLRIADARRVWSDGVRDEMMVAQSDDERRSMAVSTDCPPVRELGNHLPQQSDSTNLVVTRCTSNRIRRHAATNRSLGRGASTNHIGRRALEADQHGYQTAGQRKQHRIRISDAFGAICGDNATCATFVLRSHDIMSVQGFASQASDVALANDVMACYVGLGTLKLKPVRSDLNTCDEIKVVCCCTEACKHKTRDESEFDREGRLLNTAFTGMIVRRASRFHKNNVYRSCQDRHRASTYLISFRNSPVRGQFFRPKPRSSGEETQKQRYAGEVDRSGQVALETPPAVISGSSVNSVHMYILDPRARIARLDHFASRGSRCRTRVCVPAVCPLGVSVVRRNIVASTARERTTS</sequence>
<protein>
    <submittedName>
        <fullName evidence="2">Oxidoreductase</fullName>
    </submittedName>
</protein>
<feature type="region of interest" description="Disordered" evidence="1">
    <location>
        <begin position="300"/>
        <end position="324"/>
    </location>
</feature>
<keyword evidence="3" id="KW-1185">Reference proteome</keyword>
<feature type="compositionally biased region" description="Polar residues" evidence="1">
    <location>
        <begin position="9"/>
        <end position="25"/>
    </location>
</feature>
<dbReference type="RefSeq" id="XP_012191433.1">
    <property type="nucleotide sequence ID" value="XM_012336043.1"/>
</dbReference>
<evidence type="ECO:0000313" key="2">
    <source>
        <dbReference type="EMBL" id="GAC97846.1"/>
    </source>
</evidence>
<name>R9P918_PSEHS</name>
<dbReference type="HOGENOM" id="CLU_689123_0_0_1"/>
<accession>R9P918</accession>
<organism evidence="2 3">
    <name type="scientific">Pseudozyma hubeiensis (strain SY62)</name>
    <name type="common">Yeast</name>
    <dbReference type="NCBI Taxonomy" id="1305764"/>
    <lineage>
        <taxon>Eukaryota</taxon>
        <taxon>Fungi</taxon>
        <taxon>Dikarya</taxon>
        <taxon>Basidiomycota</taxon>
        <taxon>Ustilaginomycotina</taxon>
        <taxon>Ustilaginomycetes</taxon>
        <taxon>Ustilaginales</taxon>
        <taxon>Ustilaginaceae</taxon>
        <taxon>Pseudozyma</taxon>
    </lineage>
</organism>
<reference evidence="3" key="1">
    <citation type="journal article" date="2013" name="Genome Announc.">
        <title>Draft genome sequence of the basidiomycetous yeast-like fungus Pseudozyma hubeiensis SY62, which produces an abundant amount of the biosurfactant mannosylerythritol lipids.</title>
        <authorList>
            <person name="Konishi M."/>
            <person name="Hatada Y."/>
            <person name="Horiuchi J."/>
        </authorList>
    </citation>
    <scope>NUCLEOTIDE SEQUENCE [LARGE SCALE GENOMIC DNA]</scope>
    <source>
        <strain evidence="3">SY62</strain>
    </source>
</reference>
<feature type="region of interest" description="Disordered" evidence="1">
    <location>
        <begin position="1"/>
        <end position="25"/>
    </location>
</feature>
<proteinExistence type="predicted"/>
<dbReference type="EMBL" id="DF238814">
    <property type="protein sequence ID" value="GAC97846.1"/>
    <property type="molecule type" value="Genomic_DNA"/>
</dbReference>
<dbReference type="GeneID" id="24110712"/>
<gene>
    <name evidence="2" type="ORF">PHSY_005434</name>
</gene>
<dbReference type="Proteomes" id="UP000014071">
    <property type="component" value="Unassembled WGS sequence"/>
</dbReference>
<feature type="compositionally biased region" description="Basic and acidic residues" evidence="1">
    <location>
        <begin position="307"/>
        <end position="323"/>
    </location>
</feature>